<dbReference type="PANTHER" id="PTHR13312">
    <property type="entry name" value="HIV-INDUCED PROTEIN-7-LIKE PROTEASE"/>
    <property type="match status" value="1"/>
</dbReference>
<evidence type="ECO:0000256" key="11">
    <source>
        <dbReference type="RuleBase" id="RU367104"/>
    </source>
</evidence>
<dbReference type="InterPro" id="IPR048857">
    <property type="entry name" value="OTU1_Ubl"/>
</dbReference>
<dbReference type="GO" id="GO:0005829">
    <property type="term" value="C:cytosol"/>
    <property type="evidence" value="ECO:0007669"/>
    <property type="project" value="TreeGrafter"/>
</dbReference>
<keyword evidence="3 11" id="KW-0963">Cytoplasm</keyword>
<dbReference type="FunFam" id="3.90.70.80:FF:000016">
    <property type="entry name" value="Putative ubiquitin thioesterase otu1"/>
    <property type="match status" value="1"/>
</dbReference>
<evidence type="ECO:0000313" key="14">
    <source>
        <dbReference type="EMBL" id="OWP02449.1"/>
    </source>
</evidence>
<keyword evidence="7 11" id="KW-0833">Ubl conjugation pathway</keyword>
<dbReference type="Pfam" id="PF21403">
    <property type="entry name" value="OTU1_UBXL"/>
    <property type="match status" value="1"/>
</dbReference>
<dbReference type="CDD" id="cd22745">
    <property type="entry name" value="OTU_OTU1"/>
    <property type="match status" value="1"/>
</dbReference>
<protein>
    <recommendedName>
        <fullName evidence="11">Ubiquitin thioesterase OTU</fullName>
        <ecNumber evidence="11">3.4.19.12</ecNumber>
    </recommendedName>
</protein>
<proteinExistence type="predicted"/>
<evidence type="ECO:0000256" key="7">
    <source>
        <dbReference type="ARBA" id="ARBA00022786"/>
    </source>
</evidence>
<evidence type="ECO:0000256" key="2">
    <source>
        <dbReference type="ARBA" id="ARBA00004496"/>
    </source>
</evidence>
<keyword evidence="15" id="KW-1185">Reference proteome</keyword>
<dbReference type="FunCoup" id="A0A218Z313">
    <property type="interactions" value="655"/>
</dbReference>
<evidence type="ECO:0000256" key="10">
    <source>
        <dbReference type="ARBA" id="ARBA00022833"/>
    </source>
</evidence>
<keyword evidence="5" id="KW-0479">Metal-binding</keyword>
<comment type="catalytic activity">
    <reaction evidence="1 11">
        <text>Thiol-dependent hydrolysis of ester, thioester, amide, peptide and isopeptide bonds formed by the C-terminal Gly of ubiquitin (a 76-residue protein attached to proteins as an intracellular targeting signal).</text>
        <dbReference type="EC" id="3.4.19.12"/>
    </reaction>
</comment>
<dbReference type="Gene3D" id="3.90.70.80">
    <property type="match status" value="1"/>
</dbReference>
<dbReference type="STRING" id="503106.A0A218Z313"/>
<feature type="compositionally biased region" description="Basic and acidic residues" evidence="12">
    <location>
        <begin position="77"/>
        <end position="90"/>
    </location>
</feature>
<comment type="function">
    <text evidence="11">Hydrolase that can remove conjugated ubiquitin from proteins and may therefore play an important regulatory role at the level of protein turnover by preventing degradation.</text>
</comment>
<accession>A0A218Z313</accession>
<dbReference type="OrthoDB" id="65596at2759"/>
<keyword evidence="9 11" id="KW-0788">Thiol protease</keyword>
<evidence type="ECO:0000256" key="4">
    <source>
        <dbReference type="ARBA" id="ARBA00022670"/>
    </source>
</evidence>
<dbReference type="Pfam" id="PF02338">
    <property type="entry name" value="OTU"/>
    <property type="match status" value="1"/>
</dbReference>
<dbReference type="Gene3D" id="3.10.20.90">
    <property type="entry name" value="Phosphatidylinositol 3-kinase Catalytic Subunit, Chain A, domain 1"/>
    <property type="match status" value="1"/>
</dbReference>
<evidence type="ECO:0000256" key="9">
    <source>
        <dbReference type="ARBA" id="ARBA00022807"/>
    </source>
</evidence>
<evidence type="ECO:0000256" key="8">
    <source>
        <dbReference type="ARBA" id="ARBA00022801"/>
    </source>
</evidence>
<dbReference type="InParanoid" id="A0A218Z313"/>
<feature type="domain" description="OTU" evidence="13">
    <location>
        <begin position="148"/>
        <end position="269"/>
    </location>
</feature>
<organism evidence="14 15">
    <name type="scientific">Diplocarpon coronariae</name>
    <dbReference type="NCBI Taxonomy" id="2795749"/>
    <lineage>
        <taxon>Eukaryota</taxon>
        <taxon>Fungi</taxon>
        <taxon>Dikarya</taxon>
        <taxon>Ascomycota</taxon>
        <taxon>Pezizomycotina</taxon>
        <taxon>Leotiomycetes</taxon>
        <taxon>Helotiales</taxon>
        <taxon>Drepanopezizaceae</taxon>
        <taxon>Diplocarpon</taxon>
    </lineage>
</organism>
<dbReference type="InterPro" id="IPR038765">
    <property type="entry name" value="Papain-like_cys_pep_sf"/>
</dbReference>
<gene>
    <name evidence="14" type="ORF">B2J93_3370</name>
</gene>
<feature type="region of interest" description="Disordered" evidence="12">
    <location>
        <begin position="77"/>
        <end position="122"/>
    </location>
</feature>
<keyword evidence="6" id="KW-0863">Zinc-finger</keyword>
<keyword evidence="8 11" id="KW-0378">Hydrolase</keyword>
<dbReference type="InterPro" id="IPR003323">
    <property type="entry name" value="OTU_dom"/>
</dbReference>
<evidence type="ECO:0000256" key="12">
    <source>
        <dbReference type="SAM" id="MobiDB-lite"/>
    </source>
</evidence>
<comment type="subcellular location">
    <subcellularLocation>
        <location evidence="2 11">Cytoplasm</location>
    </subcellularLocation>
</comment>
<reference evidence="14 15" key="1">
    <citation type="submission" date="2017-04" db="EMBL/GenBank/DDBJ databases">
        <title>Draft genome sequence of Marssonina coronaria NL1: causal agent of apple blotch.</title>
        <authorList>
            <person name="Cheng Q."/>
        </authorList>
    </citation>
    <scope>NUCLEOTIDE SEQUENCE [LARGE SCALE GENOMIC DNA]</scope>
    <source>
        <strain evidence="14 15">NL1</strain>
    </source>
</reference>
<evidence type="ECO:0000256" key="6">
    <source>
        <dbReference type="ARBA" id="ARBA00022771"/>
    </source>
</evidence>
<evidence type="ECO:0000256" key="5">
    <source>
        <dbReference type="ARBA" id="ARBA00022723"/>
    </source>
</evidence>
<dbReference type="AlphaFoldDB" id="A0A218Z313"/>
<evidence type="ECO:0000256" key="3">
    <source>
        <dbReference type="ARBA" id="ARBA00022490"/>
    </source>
</evidence>
<dbReference type="EMBL" id="MZNU01000232">
    <property type="protein sequence ID" value="OWP02449.1"/>
    <property type="molecule type" value="Genomic_DNA"/>
</dbReference>
<name>A0A218Z313_9HELO</name>
<dbReference type="EC" id="3.4.19.12" evidence="11"/>
<dbReference type="GO" id="GO:0008270">
    <property type="term" value="F:zinc ion binding"/>
    <property type="evidence" value="ECO:0007669"/>
    <property type="project" value="UniProtKB-KW"/>
</dbReference>
<dbReference type="GO" id="GO:0005634">
    <property type="term" value="C:nucleus"/>
    <property type="evidence" value="ECO:0007669"/>
    <property type="project" value="TreeGrafter"/>
</dbReference>
<sequence>MMRTRIRAPEGTFTITLPDDATIADLISRIKEKTSIARFDIKYGYPPKPLLLDEGEMSSPLGTLGVKLDGEQLTLSRKDDLCTEQGDTKSADSSSSTQKTGGSPLGVAESTKPRFQNSRTAAAPVSLQRRVMGGEVPEQPFPQRGSTVVLRVMPDDNSCLFRAFGSACVPGDDLSMLELRAVVAATIQSDADTYSKVVLEQEPDEYCRWIQTPDAWGGAIEMGILANYFGIEICSIDVKSLRVDKFNEDAPNRCILVYSGIHYDLIAESPTPTDPERDRRVWERTDEMILRKALELCEMLQARHYFTDTGGMAIKCKQCGSILYGQSQASGHAARFRHYDMEEVQTVGPS</sequence>
<dbReference type="GO" id="GO:0036503">
    <property type="term" value="P:ERAD pathway"/>
    <property type="evidence" value="ECO:0007669"/>
    <property type="project" value="TreeGrafter"/>
</dbReference>
<keyword evidence="4" id="KW-0645">Protease</keyword>
<dbReference type="GO" id="GO:0030968">
    <property type="term" value="P:endoplasmic reticulum unfolded protein response"/>
    <property type="evidence" value="ECO:0007669"/>
    <property type="project" value="TreeGrafter"/>
</dbReference>
<dbReference type="Proteomes" id="UP000242519">
    <property type="component" value="Unassembled WGS sequence"/>
</dbReference>
<comment type="caution">
    <text evidence="14">The sequence shown here is derived from an EMBL/GenBank/DDBJ whole genome shotgun (WGS) entry which is preliminary data.</text>
</comment>
<dbReference type="PANTHER" id="PTHR13312:SF0">
    <property type="entry name" value="UBIQUITIN THIOESTERASE OTU1"/>
    <property type="match status" value="1"/>
</dbReference>
<evidence type="ECO:0000256" key="1">
    <source>
        <dbReference type="ARBA" id="ARBA00000707"/>
    </source>
</evidence>
<dbReference type="GO" id="GO:0004843">
    <property type="term" value="F:cysteine-type deubiquitinase activity"/>
    <property type="evidence" value="ECO:0007669"/>
    <property type="project" value="UniProtKB-UniRule"/>
</dbReference>
<evidence type="ECO:0000259" key="13">
    <source>
        <dbReference type="PROSITE" id="PS50802"/>
    </source>
</evidence>
<dbReference type="GO" id="GO:0016579">
    <property type="term" value="P:protein deubiquitination"/>
    <property type="evidence" value="ECO:0007669"/>
    <property type="project" value="TreeGrafter"/>
</dbReference>
<dbReference type="CDD" id="cd17059">
    <property type="entry name" value="Ubl_OTU1"/>
    <property type="match status" value="1"/>
</dbReference>
<dbReference type="SUPFAM" id="SSF54001">
    <property type="entry name" value="Cysteine proteinases"/>
    <property type="match status" value="1"/>
</dbReference>
<dbReference type="PROSITE" id="PS50802">
    <property type="entry name" value="OTU"/>
    <property type="match status" value="1"/>
</dbReference>
<evidence type="ECO:0000313" key="15">
    <source>
        <dbReference type="Proteomes" id="UP000242519"/>
    </source>
</evidence>
<feature type="compositionally biased region" description="Polar residues" evidence="12">
    <location>
        <begin position="91"/>
        <end position="101"/>
    </location>
</feature>
<keyword evidence="10" id="KW-0862">Zinc</keyword>